<evidence type="ECO:0000313" key="2">
    <source>
        <dbReference type="EMBL" id="PPV14825.1"/>
    </source>
</evidence>
<keyword evidence="1" id="KW-1133">Transmembrane helix</keyword>
<sequence length="380" mass="43682">MSILNKNRFKILCGIFLLTGGILLTIMNLISNKGVEIVKWDNYYNENNIVFFYEDHINEKLDLINSTYGIKEQVNSEKTEINKVLKAFDIVRSKISVANVENTGLNNGYDILSMKTQSNKTSFRDMAIVARDFLNCLGIRSRIGVFRKGQTKYHSDVEYYVIEYWSTEDNKWVMVDFSDGGYFEDDKSNKLSSIELINSNIKKVSYMGNTSQLDYKNNISKYFDSYTLSIENSSEKKRSNCNVTYIKNESAVEYKIKNSFTPPTVFTKETKLFEKSPFDKLVGSDEKAYLLVCGSISNNEEEDKNPNNKKTKEKEKKENNIFVAAFKDDKVLKSYYLNINGQGYEQVENNKEVKLENGSNTIELSLDGQNTMTSVVIEKK</sequence>
<name>A0A2S7FAY0_CLOBU</name>
<keyword evidence="1" id="KW-0812">Transmembrane</keyword>
<comment type="caution">
    <text evidence="2">The sequence shown here is derived from an EMBL/GenBank/DDBJ whole genome shotgun (WGS) entry which is preliminary data.</text>
</comment>
<accession>A0A2S7FAY0</accession>
<dbReference type="EMBL" id="LRDH01000106">
    <property type="protein sequence ID" value="PPV14825.1"/>
    <property type="molecule type" value="Genomic_DNA"/>
</dbReference>
<evidence type="ECO:0000256" key="1">
    <source>
        <dbReference type="SAM" id="Phobius"/>
    </source>
</evidence>
<keyword evidence="1" id="KW-0472">Membrane</keyword>
<protein>
    <recommendedName>
        <fullName evidence="4">Transglutaminase domain-containing protein</fullName>
    </recommendedName>
</protein>
<feature type="transmembrane region" description="Helical" evidence="1">
    <location>
        <begin position="12"/>
        <end position="30"/>
    </location>
</feature>
<dbReference type="Proteomes" id="UP000238081">
    <property type="component" value="Unassembled WGS sequence"/>
</dbReference>
<organism evidence="2 3">
    <name type="scientific">Clostridium butyricum</name>
    <dbReference type="NCBI Taxonomy" id="1492"/>
    <lineage>
        <taxon>Bacteria</taxon>
        <taxon>Bacillati</taxon>
        <taxon>Bacillota</taxon>
        <taxon>Clostridia</taxon>
        <taxon>Eubacteriales</taxon>
        <taxon>Clostridiaceae</taxon>
        <taxon>Clostridium</taxon>
    </lineage>
</organism>
<proteinExistence type="predicted"/>
<evidence type="ECO:0000313" key="3">
    <source>
        <dbReference type="Proteomes" id="UP000238081"/>
    </source>
</evidence>
<reference evidence="2 3" key="1">
    <citation type="submission" date="2016-01" db="EMBL/GenBank/DDBJ databases">
        <title>Characterization of the Clostridium difficile lineages that are prevalent in Hong Kong and China.</title>
        <authorList>
            <person name="Kwok J.S.-L."/>
            <person name="Lam W.-Y."/>
            <person name="Ip M."/>
            <person name="Chan T.-F."/>
            <person name="Hawkey P.M."/>
            <person name="Tsui S.K.-W."/>
        </authorList>
    </citation>
    <scope>NUCLEOTIDE SEQUENCE [LARGE SCALE GENOMIC DNA]</scope>
    <source>
        <strain evidence="2 3">300064</strain>
    </source>
</reference>
<gene>
    <name evidence="2" type="ORF">AWN73_13700</name>
</gene>
<evidence type="ECO:0008006" key="4">
    <source>
        <dbReference type="Google" id="ProtNLM"/>
    </source>
</evidence>
<dbReference type="AlphaFoldDB" id="A0A2S7FAY0"/>
<dbReference type="RefSeq" id="WP_027634989.1">
    <property type="nucleotide sequence ID" value="NZ_CANCWB010000001.1"/>
</dbReference>